<evidence type="ECO:0000256" key="3">
    <source>
        <dbReference type="ARBA" id="ARBA00022723"/>
    </source>
</evidence>
<keyword evidence="3" id="KW-0479">Metal-binding</keyword>
<evidence type="ECO:0000256" key="6">
    <source>
        <dbReference type="ARBA" id="ARBA00022989"/>
    </source>
</evidence>
<dbReference type="Proteomes" id="UP000053758">
    <property type="component" value="Unassembled WGS sequence"/>
</dbReference>
<dbReference type="Gene3D" id="3.50.30.30">
    <property type="match status" value="1"/>
</dbReference>
<dbReference type="SUPFAM" id="SSF52025">
    <property type="entry name" value="PA domain"/>
    <property type="match status" value="1"/>
</dbReference>
<dbReference type="GO" id="GO:0008270">
    <property type="term" value="F:zinc ion binding"/>
    <property type="evidence" value="ECO:0007669"/>
    <property type="project" value="UniProtKB-KW"/>
</dbReference>
<organism evidence="8 9">
    <name type="scientific">Pseudozyma antarctica</name>
    <name type="common">Yeast</name>
    <name type="synonym">Candida antarctica</name>
    <dbReference type="NCBI Taxonomy" id="84753"/>
    <lineage>
        <taxon>Eukaryota</taxon>
        <taxon>Fungi</taxon>
        <taxon>Dikarya</taxon>
        <taxon>Basidiomycota</taxon>
        <taxon>Ustilaginomycotina</taxon>
        <taxon>Ustilaginomycetes</taxon>
        <taxon>Ustilaginales</taxon>
        <taxon>Ustilaginaceae</taxon>
        <taxon>Moesziomyces</taxon>
    </lineage>
</organism>
<dbReference type="InterPro" id="IPR001841">
    <property type="entry name" value="Znf_RING"/>
</dbReference>
<protein>
    <submittedName>
        <fullName evidence="8">Transferrin receptor ectodomain, apical domain-containing protein</fullName>
    </submittedName>
</protein>
<keyword evidence="2" id="KW-0812">Transmembrane</keyword>
<dbReference type="PROSITE" id="PS50089">
    <property type="entry name" value="ZF_RING_2"/>
    <property type="match status" value="1"/>
</dbReference>
<keyword evidence="9" id="KW-1185">Reference proteome</keyword>
<dbReference type="Pfam" id="PF02225">
    <property type="entry name" value="PA"/>
    <property type="match status" value="1"/>
</dbReference>
<dbReference type="GO" id="GO:0006511">
    <property type="term" value="P:ubiquitin-dependent protein catabolic process"/>
    <property type="evidence" value="ECO:0007669"/>
    <property type="project" value="TreeGrafter"/>
</dbReference>
<evidence type="ECO:0000313" key="9">
    <source>
        <dbReference type="Proteomes" id="UP000053758"/>
    </source>
</evidence>
<dbReference type="GeneID" id="26302981"/>
<proteinExistence type="predicted"/>
<dbReference type="InterPro" id="IPR051834">
    <property type="entry name" value="RING_finger_E3_ligase"/>
</dbReference>
<dbReference type="Pfam" id="PF13639">
    <property type="entry name" value="zf-RING_2"/>
    <property type="match status" value="1"/>
</dbReference>
<dbReference type="FunFam" id="3.30.40.10:FF:000388">
    <property type="entry name" value="Putative RING zinc finger domain superfamily protein"/>
    <property type="match status" value="1"/>
</dbReference>
<keyword evidence="6" id="KW-1133">Transmembrane helix</keyword>
<comment type="subcellular location">
    <subcellularLocation>
        <location evidence="1">Membrane</location>
    </subcellularLocation>
</comment>
<accession>A0A081CBB9</accession>
<keyword evidence="7" id="KW-0472">Membrane</keyword>
<keyword evidence="5" id="KW-0862">Zinc</keyword>
<dbReference type="GO" id="GO:0016020">
    <property type="term" value="C:membrane"/>
    <property type="evidence" value="ECO:0007669"/>
    <property type="project" value="UniProtKB-SubCell"/>
</dbReference>
<dbReference type="PANTHER" id="PTHR45931">
    <property type="entry name" value="SI:CH211-59O9.10"/>
    <property type="match status" value="1"/>
</dbReference>
<dbReference type="InterPro" id="IPR013083">
    <property type="entry name" value="Znf_RING/FYVE/PHD"/>
</dbReference>
<keyword evidence="8" id="KW-0675">Receptor</keyword>
<name>A0A081CBB9_PSEA2</name>
<dbReference type="InterPro" id="IPR003137">
    <property type="entry name" value="PA_domain"/>
</dbReference>
<dbReference type="HOGENOM" id="CLU_028987_0_0_1"/>
<reference evidence="9" key="1">
    <citation type="journal article" date="2014" name="Genome Announc.">
        <title>Draft Genome Sequence of the Yeast Pseudozyma antarctica Type Strain JCM10317, a Producer of the Glycolipid Biosurfactants, Mannosylerythritol Lipids.</title>
        <authorList>
            <person name="Saika A."/>
            <person name="Koike H."/>
            <person name="Hori T."/>
            <person name="Fukuoka T."/>
            <person name="Sato S."/>
            <person name="Habe H."/>
            <person name="Kitamoto D."/>
            <person name="Morita T."/>
        </authorList>
    </citation>
    <scope>NUCLEOTIDE SEQUENCE [LARGE SCALE GENOMIC DNA]</scope>
    <source>
        <strain evidence="9">JCM 10317</strain>
    </source>
</reference>
<dbReference type="OrthoDB" id="8062037at2759"/>
<evidence type="ECO:0000256" key="2">
    <source>
        <dbReference type="ARBA" id="ARBA00022692"/>
    </source>
</evidence>
<dbReference type="PANTHER" id="PTHR45931:SF3">
    <property type="entry name" value="RING ZINC FINGER-CONTAINING PROTEIN"/>
    <property type="match status" value="1"/>
</dbReference>
<evidence type="ECO:0000256" key="4">
    <source>
        <dbReference type="ARBA" id="ARBA00022771"/>
    </source>
</evidence>
<dbReference type="SMART" id="SM00184">
    <property type="entry name" value="RING"/>
    <property type="match status" value="1"/>
</dbReference>
<dbReference type="GO" id="GO:0005634">
    <property type="term" value="C:nucleus"/>
    <property type="evidence" value="ECO:0007669"/>
    <property type="project" value="TreeGrafter"/>
</dbReference>
<dbReference type="GO" id="GO:0061630">
    <property type="term" value="F:ubiquitin protein ligase activity"/>
    <property type="evidence" value="ECO:0007669"/>
    <property type="project" value="TreeGrafter"/>
</dbReference>
<dbReference type="Gene3D" id="3.30.40.10">
    <property type="entry name" value="Zinc/RING finger domain, C3HC4 (zinc finger)"/>
    <property type="match status" value="1"/>
</dbReference>
<gene>
    <name evidence="8" type="ORF">PAN0_004c2174</name>
</gene>
<keyword evidence="4" id="KW-0863">Zinc-finger</keyword>
<dbReference type="AlphaFoldDB" id="A0A081CBB9"/>
<dbReference type="EMBL" id="DF830071">
    <property type="protein sequence ID" value="GAK63965.1"/>
    <property type="molecule type" value="Genomic_DNA"/>
</dbReference>
<sequence>MARNRRRDRRPALSLQRVATLSLVALSATLPTVHAATQPKDSGAAVPQPSLNPTASIAQAVSRTRRPWLSAAKDRVVDSVSRFLSHALPDPRYFSYDLDQFDEDQMPYDDRLPLDSGSILDGPGLNWGGSTLEVVRSQAIFLTRSAAFGPRVTDDLGLKGFLLPISDFYKVPKDATFFTSDASGDPIHACPYKGGPGSKRDVLQHKYEDEDDRRLYSAFYPDSQAQTPFTWTHEAEGGSEGSTKPPHNWIALVQRGGGCGFADKVRVAQELGAIAVVVGDAPSPSWHGGRSGDPNEEGDPGLSGKRLITMFAPGDTSDVHIPSTFVTRPSYLDLERLIQETEKDQDDWQKQHPSQHGPDGAPATRGLEIVISKDDLVWEWPLIDFGILLLLLPSFMTVITIIVHRIRMVRQRRKERAPELVVLGLPCLIWRGNGQPWEKVEGADVDPGPGNGGSDDASASRPFAADDLESGRAGETIPLLAEDENGAGPSQRTAVVETRPVNPASVLPPGRTYFSTDECAICLCDFVDGDRVRVLPCGHIFHRQEVDDWLVRVKKLCPICKRDITVPIPPAPPVGVATGVSSPTAVDGAAVEPTQAEGVAAAQENPADQSIDLSQHLAQDHDHDQPSNGRQV</sequence>
<evidence type="ECO:0000313" key="8">
    <source>
        <dbReference type="EMBL" id="GAK63965.1"/>
    </source>
</evidence>
<evidence type="ECO:0000256" key="7">
    <source>
        <dbReference type="ARBA" id="ARBA00023136"/>
    </source>
</evidence>
<evidence type="ECO:0000256" key="5">
    <source>
        <dbReference type="ARBA" id="ARBA00022833"/>
    </source>
</evidence>
<dbReference type="RefSeq" id="XP_014657605.1">
    <property type="nucleotide sequence ID" value="XM_014802119.1"/>
</dbReference>
<evidence type="ECO:0000256" key="1">
    <source>
        <dbReference type="ARBA" id="ARBA00004370"/>
    </source>
</evidence>
<dbReference type="InterPro" id="IPR046450">
    <property type="entry name" value="PA_dom_sf"/>
</dbReference>
<dbReference type="SUPFAM" id="SSF57850">
    <property type="entry name" value="RING/U-box"/>
    <property type="match status" value="1"/>
</dbReference>